<dbReference type="GeneID" id="26218351"/>
<dbReference type="Pfam" id="PF00499">
    <property type="entry name" value="Oxidored_q3"/>
    <property type="match status" value="1"/>
</dbReference>
<dbReference type="PANTHER" id="PTHR11435">
    <property type="entry name" value="NADH UBIQUINONE OXIDOREDUCTASE SUBUNIT ND6"/>
    <property type="match status" value="1"/>
</dbReference>
<comment type="similarity">
    <text evidence="2 15">Belongs to the complex I subunit 6 family.</text>
</comment>
<dbReference type="PANTHER" id="PTHR11435:SF1">
    <property type="entry name" value="NADH-UBIQUINONE OXIDOREDUCTASE CHAIN 6"/>
    <property type="match status" value="1"/>
</dbReference>
<comment type="subcellular location">
    <subcellularLocation>
        <location evidence="1 15">Mitochondrion membrane</location>
        <topology evidence="1 15">Multi-pass membrane protein</topology>
    </subcellularLocation>
</comment>
<evidence type="ECO:0000256" key="5">
    <source>
        <dbReference type="ARBA" id="ARBA00022448"/>
    </source>
</evidence>
<reference evidence="16" key="1">
    <citation type="submission" date="2015-08" db="EMBL/GenBank/DDBJ databases">
        <title>The complete mitochondria genome of Ceylonomyia nigripes (Diptera: Calliphoridae).</title>
        <authorList>
            <person name="Guo Y.-D."/>
        </authorList>
    </citation>
    <scope>NUCLEOTIDE SEQUENCE</scope>
</reference>
<evidence type="ECO:0000256" key="15">
    <source>
        <dbReference type="RuleBase" id="RU004430"/>
    </source>
</evidence>
<feature type="transmembrane region" description="Helical" evidence="15">
    <location>
        <begin position="142"/>
        <end position="162"/>
    </location>
</feature>
<evidence type="ECO:0000256" key="2">
    <source>
        <dbReference type="ARBA" id="ARBA00005698"/>
    </source>
</evidence>
<evidence type="ECO:0000256" key="6">
    <source>
        <dbReference type="ARBA" id="ARBA00022660"/>
    </source>
</evidence>
<dbReference type="GO" id="GO:0031966">
    <property type="term" value="C:mitochondrial membrane"/>
    <property type="evidence" value="ECO:0007669"/>
    <property type="project" value="UniProtKB-SubCell"/>
</dbReference>
<comment type="function">
    <text evidence="15">Core subunit of the mitochondrial membrane respiratory chain NADH dehydrogenase (Complex I) which catalyzes electron transfer from NADH through the respiratory chain, using ubiquinone as an electron acceptor. Essential for the catalytic activity and assembly of complex I.</text>
</comment>
<evidence type="ECO:0000256" key="3">
    <source>
        <dbReference type="ARBA" id="ARBA00012944"/>
    </source>
</evidence>
<dbReference type="InterPro" id="IPR050269">
    <property type="entry name" value="ComplexI_Subunit6"/>
</dbReference>
<keyword evidence="6 15" id="KW-0679">Respiratory chain</keyword>
<keyword evidence="5 15" id="KW-0813">Transport</keyword>
<evidence type="ECO:0000256" key="4">
    <source>
        <dbReference type="ARBA" id="ARBA00021095"/>
    </source>
</evidence>
<keyword evidence="10 15" id="KW-1133">Transmembrane helix</keyword>
<keyword evidence="7 15" id="KW-0812">Transmembrane</keyword>
<accession>A0A0N7J5Q6</accession>
<dbReference type="EMBL" id="KT444441">
    <property type="protein sequence ID" value="ALK60720.1"/>
    <property type="molecule type" value="Genomic_DNA"/>
</dbReference>
<evidence type="ECO:0000313" key="16">
    <source>
        <dbReference type="EMBL" id="ALK60720.1"/>
    </source>
</evidence>
<dbReference type="GO" id="GO:0008137">
    <property type="term" value="F:NADH dehydrogenase (ubiquinone) activity"/>
    <property type="evidence" value="ECO:0007669"/>
    <property type="project" value="UniProtKB-UniRule"/>
</dbReference>
<dbReference type="AlphaFoldDB" id="A0A0N7J5Q6"/>
<sequence>MMQWILLSLLFIFNFIFMNMKHPLAMGLTLLIQTTLVCLTSGLMTKTFWFSYILFLVFLGGMLVLFIYVTSLASNEMFTFSIKLLLVSVSIFFFSIITLYFMDKNLLLQYQNLEVKSIYEMNSYLMENSLSLNKLYNYPTNLLTILLMNYLLITLIAVVKITKLFKGPLRPMFN</sequence>
<evidence type="ECO:0000256" key="13">
    <source>
        <dbReference type="ARBA" id="ARBA00023136"/>
    </source>
</evidence>
<evidence type="ECO:0000256" key="8">
    <source>
        <dbReference type="ARBA" id="ARBA00022967"/>
    </source>
</evidence>
<dbReference type="EC" id="7.1.1.2" evidence="3 15"/>
<keyword evidence="11 15" id="KW-0520">NAD</keyword>
<keyword evidence="9 15" id="KW-0249">Electron transport</keyword>
<proteinExistence type="inferred from homology"/>
<evidence type="ECO:0000256" key="1">
    <source>
        <dbReference type="ARBA" id="ARBA00004225"/>
    </source>
</evidence>
<feature type="transmembrane region" description="Helical" evidence="15">
    <location>
        <begin position="80"/>
        <end position="102"/>
    </location>
</feature>
<evidence type="ECO:0000256" key="10">
    <source>
        <dbReference type="ARBA" id="ARBA00022989"/>
    </source>
</evidence>
<organism evidence="16">
    <name type="scientific">Chrysomya nigripes</name>
    <name type="common">Blowfly</name>
    <dbReference type="NCBI Taxonomy" id="318702"/>
    <lineage>
        <taxon>Eukaryota</taxon>
        <taxon>Metazoa</taxon>
        <taxon>Ecdysozoa</taxon>
        <taxon>Arthropoda</taxon>
        <taxon>Hexapoda</taxon>
        <taxon>Insecta</taxon>
        <taxon>Pterygota</taxon>
        <taxon>Neoptera</taxon>
        <taxon>Endopterygota</taxon>
        <taxon>Diptera</taxon>
        <taxon>Brachycera</taxon>
        <taxon>Muscomorpha</taxon>
        <taxon>Oestroidea</taxon>
        <taxon>Calliphoridae</taxon>
        <taxon>Chrysomyinae</taxon>
        <taxon>Chrysomya</taxon>
    </lineage>
</organism>
<comment type="catalytic activity">
    <reaction evidence="14 15">
        <text>a ubiquinone + NADH + 5 H(+)(in) = a ubiquinol + NAD(+) + 4 H(+)(out)</text>
        <dbReference type="Rhea" id="RHEA:29091"/>
        <dbReference type="Rhea" id="RHEA-COMP:9565"/>
        <dbReference type="Rhea" id="RHEA-COMP:9566"/>
        <dbReference type="ChEBI" id="CHEBI:15378"/>
        <dbReference type="ChEBI" id="CHEBI:16389"/>
        <dbReference type="ChEBI" id="CHEBI:17976"/>
        <dbReference type="ChEBI" id="CHEBI:57540"/>
        <dbReference type="ChEBI" id="CHEBI:57945"/>
        <dbReference type="EC" id="7.1.1.2"/>
    </reaction>
</comment>
<protein>
    <recommendedName>
        <fullName evidence="4 15">NADH-ubiquinone oxidoreductase chain 6</fullName>
        <ecNumber evidence="3 15">7.1.1.2</ecNumber>
    </recommendedName>
</protein>
<keyword evidence="15" id="KW-0830">Ubiquinone</keyword>
<dbReference type="InterPro" id="IPR001457">
    <property type="entry name" value="NADH_UbQ/plastoQ_OxRdtase_su6"/>
</dbReference>
<gene>
    <name evidence="16" type="primary">ND6</name>
</gene>
<dbReference type="RefSeq" id="YP_009179680.1">
    <property type="nucleotide sequence ID" value="NC_028412.1"/>
</dbReference>
<dbReference type="CTD" id="4541"/>
<name>A0A0N7J5Q6_CHRNI</name>
<evidence type="ECO:0000256" key="14">
    <source>
        <dbReference type="ARBA" id="ARBA00049551"/>
    </source>
</evidence>
<evidence type="ECO:0000256" key="7">
    <source>
        <dbReference type="ARBA" id="ARBA00022692"/>
    </source>
</evidence>
<evidence type="ECO:0000256" key="9">
    <source>
        <dbReference type="ARBA" id="ARBA00022982"/>
    </source>
</evidence>
<evidence type="ECO:0000256" key="12">
    <source>
        <dbReference type="ARBA" id="ARBA00023128"/>
    </source>
</evidence>
<geneLocation type="mitochondrion" evidence="16"/>
<feature type="transmembrane region" description="Helical" evidence="15">
    <location>
        <begin position="47"/>
        <end position="68"/>
    </location>
</feature>
<keyword evidence="8 15" id="KW-1278">Translocase</keyword>
<keyword evidence="12 15" id="KW-0496">Mitochondrion</keyword>
<evidence type="ECO:0000256" key="11">
    <source>
        <dbReference type="ARBA" id="ARBA00023027"/>
    </source>
</evidence>
<keyword evidence="13 15" id="KW-0472">Membrane</keyword>